<evidence type="ECO:0000313" key="12">
    <source>
        <dbReference type="Proteomes" id="UP001632038"/>
    </source>
</evidence>
<sequence>MADGGGERETMTLVARKPSFGLPTACPRCLPVYIYLKLSKIPFSLEFNVIRPDSDQIPFVESGDYVAYNNENCGVIQKLKDDGILDLDSEVSGIPEWLSMKAMVTSWLADAIMYELWLGSDSKPAHKIYYSDLPWPIGKILYYKQVLAVKQRLGITSENAERRQDEIYSKADKAYGALSSLLGEQTFLFDSRPTSLDAAFLGHALFTLHALPETSVLRSKLLAHTNLVNYAENLKMEYVDATSSSSSVPQTDPTSSSSASRRGPSYWRSNPNSKPKREKTEEEKKFKRKAKYFLATQLVAILVFLSILGGSNSDDVELGDDDVDYE</sequence>
<dbReference type="Pfam" id="PF17172">
    <property type="entry name" value="GST_N_4"/>
    <property type="match status" value="1"/>
</dbReference>
<dbReference type="Proteomes" id="UP001632038">
    <property type="component" value="Unassembled WGS sequence"/>
</dbReference>
<comment type="caution">
    <text evidence="11">The sequence shown here is derived from an EMBL/GenBank/DDBJ whole genome shotgun (WGS) entry which is preliminary data.</text>
</comment>
<feature type="domain" description="Thioredoxin-like fold" evidence="10">
    <location>
        <begin position="27"/>
        <end position="120"/>
    </location>
</feature>
<keyword evidence="8" id="KW-1133">Transmembrane helix</keyword>
<protein>
    <recommendedName>
        <fullName evidence="6">Metaxin</fullName>
    </recommendedName>
</protein>
<dbReference type="PIRSF" id="PIRSF038150">
    <property type="entry name" value="Metaxin"/>
    <property type="match status" value="1"/>
</dbReference>
<keyword evidence="5 8" id="KW-0472">Membrane</keyword>
<evidence type="ECO:0000256" key="8">
    <source>
        <dbReference type="SAM" id="Phobius"/>
    </source>
</evidence>
<feature type="compositionally biased region" description="Polar residues" evidence="7">
    <location>
        <begin position="242"/>
        <end position="254"/>
    </location>
</feature>
<dbReference type="InterPro" id="IPR012336">
    <property type="entry name" value="Thioredoxin-like_fold"/>
</dbReference>
<feature type="transmembrane region" description="Helical" evidence="8">
    <location>
        <begin position="292"/>
        <end position="311"/>
    </location>
</feature>
<accession>A0ABD3C5U4</accession>
<evidence type="ECO:0000259" key="10">
    <source>
        <dbReference type="Pfam" id="PF17172"/>
    </source>
</evidence>
<feature type="region of interest" description="Disordered" evidence="7">
    <location>
        <begin position="242"/>
        <end position="283"/>
    </location>
</feature>
<gene>
    <name evidence="11" type="ORF">CASFOL_030617</name>
</gene>
<evidence type="ECO:0000256" key="3">
    <source>
        <dbReference type="ARBA" id="ARBA00022787"/>
    </source>
</evidence>
<proteinExistence type="inferred from homology"/>
<dbReference type="InterPro" id="IPR033468">
    <property type="entry name" value="Metaxin_GST"/>
</dbReference>
<evidence type="ECO:0000256" key="6">
    <source>
        <dbReference type="PIRNR" id="PIRNR038150"/>
    </source>
</evidence>
<evidence type="ECO:0000256" key="1">
    <source>
        <dbReference type="ARBA" id="ARBA00004294"/>
    </source>
</evidence>
<dbReference type="Pfam" id="PF17171">
    <property type="entry name" value="GST_C_6"/>
    <property type="match status" value="1"/>
</dbReference>
<dbReference type="InterPro" id="IPR050931">
    <property type="entry name" value="Mito_Protein_Transport_Metaxin"/>
</dbReference>
<dbReference type="InterPro" id="IPR036282">
    <property type="entry name" value="Glutathione-S-Trfase_C_sf"/>
</dbReference>
<keyword evidence="8" id="KW-0812">Transmembrane</keyword>
<keyword evidence="12" id="KW-1185">Reference proteome</keyword>
<evidence type="ECO:0000256" key="2">
    <source>
        <dbReference type="ARBA" id="ARBA00009170"/>
    </source>
</evidence>
<evidence type="ECO:0000256" key="7">
    <source>
        <dbReference type="SAM" id="MobiDB-lite"/>
    </source>
</evidence>
<evidence type="ECO:0000256" key="5">
    <source>
        <dbReference type="ARBA" id="ARBA00023136"/>
    </source>
</evidence>
<feature type="domain" description="Metaxin glutathione S-transferase" evidence="9">
    <location>
        <begin position="171"/>
        <end position="233"/>
    </location>
</feature>
<name>A0ABD3C5U4_9LAMI</name>
<dbReference type="AlphaFoldDB" id="A0ABD3C5U4"/>
<evidence type="ECO:0000256" key="4">
    <source>
        <dbReference type="ARBA" id="ARBA00023128"/>
    </source>
</evidence>
<dbReference type="GO" id="GO:0005741">
    <property type="term" value="C:mitochondrial outer membrane"/>
    <property type="evidence" value="ECO:0007669"/>
    <property type="project" value="UniProtKB-SubCell"/>
</dbReference>
<comment type="similarity">
    <text evidence="2 6">Belongs to the metaxin family.</text>
</comment>
<reference evidence="12" key="1">
    <citation type="journal article" date="2024" name="IScience">
        <title>Strigolactones Initiate the Formation of Haustorium-like Structures in Castilleja.</title>
        <authorList>
            <person name="Buerger M."/>
            <person name="Peterson D."/>
            <person name="Chory J."/>
        </authorList>
    </citation>
    <scope>NUCLEOTIDE SEQUENCE [LARGE SCALE GENOMIC DNA]</scope>
</reference>
<dbReference type="SUPFAM" id="SSF47616">
    <property type="entry name" value="GST C-terminal domain-like"/>
    <property type="match status" value="1"/>
</dbReference>
<evidence type="ECO:0000313" key="11">
    <source>
        <dbReference type="EMBL" id="KAL3625163.1"/>
    </source>
</evidence>
<dbReference type="EMBL" id="JAVIJP010000052">
    <property type="protein sequence ID" value="KAL3625163.1"/>
    <property type="molecule type" value="Genomic_DNA"/>
</dbReference>
<dbReference type="CDD" id="cd03193">
    <property type="entry name" value="GST_C_Metaxin"/>
    <property type="match status" value="1"/>
</dbReference>
<keyword evidence="3 6" id="KW-1000">Mitochondrion outer membrane</keyword>
<keyword evidence="4" id="KW-0496">Mitochondrion</keyword>
<dbReference type="InterPro" id="IPR017410">
    <property type="entry name" value="Metaxin1/3"/>
</dbReference>
<comment type="subcellular location">
    <subcellularLocation>
        <location evidence="1 6">Mitochondrion outer membrane</location>
    </subcellularLocation>
</comment>
<comment type="function">
    <text evidence="6">Involved in transport of proteins into the mitochondrion.</text>
</comment>
<evidence type="ECO:0000259" key="9">
    <source>
        <dbReference type="Pfam" id="PF17171"/>
    </source>
</evidence>
<dbReference type="PANTHER" id="PTHR12289">
    <property type="entry name" value="METAXIN RELATED"/>
    <property type="match status" value="1"/>
</dbReference>
<dbReference type="PANTHER" id="PTHR12289:SF41">
    <property type="entry name" value="FAILED AXON CONNECTIONS-RELATED"/>
    <property type="match status" value="1"/>
</dbReference>
<organism evidence="11 12">
    <name type="scientific">Castilleja foliolosa</name>
    <dbReference type="NCBI Taxonomy" id="1961234"/>
    <lineage>
        <taxon>Eukaryota</taxon>
        <taxon>Viridiplantae</taxon>
        <taxon>Streptophyta</taxon>
        <taxon>Embryophyta</taxon>
        <taxon>Tracheophyta</taxon>
        <taxon>Spermatophyta</taxon>
        <taxon>Magnoliopsida</taxon>
        <taxon>eudicotyledons</taxon>
        <taxon>Gunneridae</taxon>
        <taxon>Pentapetalae</taxon>
        <taxon>asterids</taxon>
        <taxon>lamiids</taxon>
        <taxon>Lamiales</taxon>
        <taxon>Orobanchaceae</taxon>
        <taxon>Pedicularideae</taxon>
        <taxon>Castillejinae</taxon>
        <taxon>Castilleja</taxon>
    </lineage>
</organism>